<dbReference type="SUPFAM" id="SSF69593">
    <property type="entry name" value="Glycerol-3-phosphate (1)-acyltransferase"/>
    <property type="match status" value="1"/>
</dbReference>
<evidence type="ECO:0000256" key="3">
    <source>
        <dbReference type="ARBA" id="ARBA00022679"/>
    </source>
</evidence>
<evidence type="ECO:0000256" key="2">
    <source>
        <dbReference type="ARBA" id="ARBA00022516"/>
    </source>
</evidence>
<keyword evidence="3 12" id="KW-0808">Transferase</keyword>
<dbReference type="KEGG" id="pin:Ping_2645"/>
<sequence>MLSVDKLVDENYPRLKPKSWLSNTIKALLRRLLHERAFLQFSEDYPHLKGFDFVEQSLESFKFTYSLQSNEIERIPKTGRVVIIANHPIGSLDGLALLNMVGKIRPDVKVMANQLLYNVKPIQSLLLPVNNMSGNTDRHQLKALTQYLKAEGAIIVFPSGEVSRMKVNGIQDPQWHSGFLKLALNTKSPIIPIHIDGKNSALFYGASMIYKPLSTLLLVSEMFKQKCSSIKIRIGEAIPYSNYSDMKLSLPCKVKLFNRHLYSLPKNKTGIFKTETAIAHPVDRQILAKALKSCELLGTTPDNKKIMLFEGPLDSPIMREIGRLREYTFRAVGEGSGYKRDIDPYDSHYQHLILWDSEDLEIAGAYRLADTKHIIDKHGLSGLYCSSLFIFNDSMNEYLEHGLELGRAFVQPKYWGKRSLDYLWHGIGAYLTRYPHCRYLFGPVSISNEMPQLAKDLMIYFYQMHFHKKTLATSHHPYQFSDLAPLVSAFKGECYEGDFRTLKDLLSNIGCSVPTLYKQYSELTDPGGVHFLDFGVDPDFHSCVDGLVLIDSRMIKAHKRKRYMPDLSQ</sequence>
<dbReference type="Proteomes" id="UP000000639">
    <property type="component" value="Chromosome"/>
</dbReference>
<keyword evidence="2" id="KW-0444">Lipid biosynthesis</keyword>
<dbReference type="eggNOG" id="COG0204">
    <property type="taxonomic scope" value="Bacteria"/>
</dbReference>
<evidence type="ECO:0000256" key="9">
    <source>
        <dbReference type="ARBA" id="ARBA00045724"/>
    </source>
</evidence>
<dbReference type="STRING" id="357804.Ping_2645"/>
<dbReference type="InterPro" id="IPR016181">
    <property type="entry name" value="Acyl_CoA_acyltransferase"/>
</dbReference>
<evidence type="ECO:0000259" key="11">
    <source>
        <dbReference type="SMART" id="SM00563"/>
    </source>
</evidence>
<gene>
    <name evidence="12" type="ordered locus">Ping_2645</name>
</gene>
<dbReference type="EC" id="2.3.2.30" evidence="7"/>
<dbReference type="eggNOG" id="COG3176">
    <property type="taxonomic scope" value="Bacteria"/>
</dbReference>
<name>A1SXZ6_PSYIN</name>
<proteinExistence type="inferred from homology"/>
<evidence type="ECO:0000256" key="1">
    <source>
        <dbReference type="ARBA" id="ARBA00005189"/>
    </source>
</evidence>
<evidence type="ECO:0000256" key="7">
    <source>
        <dbReference type="ARBA" id="ARBA00039058"/>
    </source>
</evidence>
<comment type="pathway">
    <text evidence="1">Lipid metabolism.</text>
</comment>
<dbReference type="InterPro" id="IPR045746">
    <property type="entry name" value="ACT14924-like_Acyltransf_dom"/>
</dbReference>
<dbReference type="Pfam" id="PF13444">
    <property type="entry name" value="Acetyltransf_5"/>
    <property type="match status" value="1"/>
</dbReference>
<dbReference type="InterPro" id="IPR052351">
    <property type="entry name" value="Ornithine_N-alpha-AT"/>
</dbReference>
<keyword evidence="4" id="KW-0443">Lipid metabolism</keyword>
<comment type="similarity">
    <text evidence="6">Belongs to the acetyltransferase family. OlsB subfamily.</text>
</comment>
<organism evidence="12 13">
    <name type="scientific">Psychromonas ingrahamii (strain DSM 17664 / CCUG 51855 / 37)</name>
    <dbReference type="NCBI Taxonomy" id="357804"/>
    <lineage>
        <taxon>Bacteria</taxon>
        <taxon>Pseudomonadati</taxon>
        <taxon>Pseudomonadota</taxon>
        <taxon>Gammaproteobacteria</taxon>
        <taxon>Alteromonadales</taxon>
        <taxon>Psychromonadaceae</taxon>
        <taxon>Psychromonas</taxon>
    </lineage>
</organism>
<dbReference type="RefSeq" id="WP_011770918.1">
    <property type="nucleotide sequence ID" value="NC_008709.1"/>
</dbReference>
<evidence type="ECO:0000256" key="8">
    <source>
        <dbReference type="ARBA" id="ARBA00039866"/>
    </source>
</evidence>
<dbReference type="AlphaFoldDB" id="A1SXZ6"/>
<evidence type="ECO:0000313" key="13">
    <source>
        <dbReference type="Proteomes" id="UP000000639"/>
    </source>
</evidence>
<dbReference type="PANTHER" id="PTHR37323">
    <property type="entry name" value="GCN5-RELATED N-ACETYLTRANSFERASE"/>
    <property type="match status" value="1"/>
</dbReference>
<dbReference type="CDD" id="cd07986">
    <property type="entry name" value="LPLAT_ACT14924-like"/>
    <property type="match status" value="1"/>
</dbReference>
<dbReference type="EMBL" id="CP000510">
    <property type="protein sequence ID" value="ABM04361.1"/>
    <property type="molecule type" value="Genomic_DNA"/>
</dbReference>
<feature type="domain" description="Phospholipid/glycerol acyltransferase" evidence="11">
    <location>
        <begin position="81"/>
        <end position="198"/>
    </location>
</feature>
<reference evidence="12 13" key="1">
    <citation type="submission" date="2007-01" db="EMBL/GenBank/DDBJ databases">
        <title>Complete sequence of Psychromonas ingrahamii 37.</title>
        <authorList>
            <consortium name="US DOE Joint Genome Institute"/>
            <person name="Copeland A."/>
            <person name="Lucas S."/>
            <person name="Lapidus A."/>
            <person name="Barry K."/>
            <person name="Detter J.C."/>
            <person name="Glavina del Rio T."/>
            <person name="Hammon N."/>
            <person name="Israni S."/>
            <person name="Dalin E."/>
            <person name="Tice H."/>
            <person name="Pitluck S."/>
            <person name="Thompson L.S."/>
            <person name="Brettin T."/>
            <person name="Bruce D."/>
            <person name="Han C."/>
            <person name="Tapia R."/>
            <person name="Schmutz J."/>
            <person name="Larimer F."/>
            <person name="Land M."/>
            <person name="Hauser L."/>
            <person name="Kyrpides N."/>
            <person name="Ivanova N."/>
            <person name="Staley J."/>
            <person name="Richardson P."/>
        </authorList>
    </citation>
    <scope>NUCLEOTIDE SEQUENCE [LARGE SCALE GENOMIC DNA]</scope>
    <source>
        <strain evidence="12 13">37</strain>
    </source>
</reference>
<dbReference type="GO" id="GO:0006629">
    <property type="term" value="P:lipid metabolic process"/>
    <property type="evidence" value="ECO:0007669"/>
    <property type="project" value="UniProtKB-KW"/>
</dbReference>
<keyword evidence="5 12" id="KW-0012">Acyltransferase</keyword>
<keyword evidence="13" id="KW-1185">Reference proteome</keyword>
<dbReference type="OrthoDB" id="1113830at2"/>
<dbReference type="Pfam" id="PF19576">
    <property type="entry name" value="Acyltransf_2"/>
    <property type="match status" value="1"/>
</dbReference>
<comment type="catalytic activity">
    <reaction evidence="10">
        <text>a (3R)-hydroxyacyl-[ACP] + L-ornithine = a lyso-ornithine lipid + holo-[ACP] + H(+)</text>
        <dbReference type="Rhea" id="RHEA:20633"/>
        <dbReference type="Rhea" id="RHEA-COMP:9685"/>
        <dbReference type="Rhea" id="RHEA-COMP:9945"/>
        <dbReference type="ChEBI" id="CHEBI:15378"/>
        <dbReference type="ChEBI" id="CHEBI:46911"/>
        <dbReference type="ChEBI" id="CHEBI:64479"/>
        <dbReference type="ChEBI" id="CHEBI:78827"/>
        <dbReference type="ChEBI" id="CHEBI:138482"/>
        <dbReference type="EC" id="2.3.2.30"/>
    </reaction>
    <physiologicalReaction direction="left-to-right" evidence="10">
        <dbReference type="Rhea" id="RHEA:20634"/>
    </physiologicalReaction>
</comment>
<dbReference type="HOGENOM" id="CLU_033329_1_0_6"/>
<evidence type="ECO:0000256" key="5">
    <source>
        <dbReference type="ARBA" id="ARBA00023315"/>
    </source>
</evidence>
<accession>A1SXZ6</accession>
<protein>
    <recommendedName>
        <fullName evidence="8">L-ornithine N(alpha)-acyltransferase</fullName>
        <ecNumber evidence="7">2.3.2.30</ecNumber>
    </recommendedName>
</protein>
<comment type="function">
    <text evidence="9">Catalyzes the first step in the biosynthesis of ornithine lipids, which are phosphorus-free membrane lipids. Catalyzes the 3-hydroxyacyl-acyl carrier protein-dependent acylation of ornithine to form lyso-ornithine lipid (LOL).</text>
</comment>
<evidence type="ECO:0000256" key="4">
    <source>
        <dbReference type="ARBA" id="ARBA00023098"/>
    </source>
</evidence>
<evidence type="ECO:0000256" key="10">
    <source>
        <dbReference type="ARBA" id="ARBA00047785"/>
    </source>
</evidence>
<dbReference type="GO" id="GO:0043810">
    <property type="term" value="F:ornithine-acyl [acyl carrier protein] N-acyltransferase activity"/>
    <property type="evidence" value="ECO:0007669"/>
    <property type="project" value="UniProtKB-EC"/>
</dbReference>
<evidence type="ECO:0000256" key="6">
    <source>
        <dbReference type="ARBA" id="ARBA00038095"/>
    </source>
</evidence>
<dbReference type="PANTHER" id="PTHR37323:SF1">
    <property type="entry name" value="L-ORNITHINE N(ALPHA)-ACYLTRANSFERASE"/>
    <property type="match status" value="1"/>
</dbReference>
<dbReference type="InterPro" id="IPR002123">
    <property type="entry name" value="Plipid/glycerol_acylTrfase"/>
</dbReference>
<dbReference type="SUPFAM" id="SSF55729">
    <property type="entry name" value="Acyl-CoA N-acyltransferases (Nat)"/>
    <property type="match status" value="1"/>
</dbReference>
<evidence type="ECO:0000313" key="12">
    <source>
        <dbReference type="EMBL" id="ABM04361.1"/>
    </source>
</evidence>
<dbReference type="SMART" id="SM00563">
    <property type="entry name" value="PlsC"/>
    <property type="match status" value="1"/>
</dbReference>